<feature type="coiled-coil region" evidence="13">
    <location>
        <begin position="27"/>
        <end position="54"/>
    </location>
</feature>
<evidence type="ECO:0000256" key="12">
    <source>
        <dbReference type="ARBA" id="ARBA00035727"/>
    </source>
</evidence>
<evidence type="ECO:0000256" key="2">
    <source>
        <dbReference type="ARBA" id="ARBA00022475"/>
    </source>
</evidence>
<comment type="caution">
    <text evidence="16">The sequence shown here is derived from an EMBL/GenBank/DDBJ whole genome shotgun (WGS) entry which is preliminary data.</text>
</comment>
<evidence type="ECO:0000256" key="3">
    <source>
        <dbReference type="ARBA" id="ARBA00022519"/>
    </source>
</evidence>
<evidence type="ECO:0000256" key="11">
    <source>
        <dbReference type="ARBA" id="ARBA00035703"/>
    </source>
</evidence>
<evidence type="ECO:0000256" key="15">
    <source>
        <dbReference type="SAM" id="Phobius"/>
    </source>
</evidence>
<comment type="similarity">
    <text evidence="10">Belongs to the ZapG family.</text>
</comment>
<dbReference type="AlphaFoldDB" id="A0A2V4DW45"/>
<feature type="transmembrane region" description="Helical" evidence="15">
    <location>
        <begin position="6"/>
        <end position="27"/>
    </location>
</feature>
<keyword evidence="9" id="KW-0131">Cell cycle</keyword>
<evidence type="ECO:0000256" key="8">
    <source>
        <dbReference type="ARBA" id="ARBA00023136"/>
    </source>
</evidence>
<dbReference type="Proteomes" id="UP000247932">
    <property type="component" value="Unassembled WGS sequence"/>
</dbReference>
<evidence type="ECO:0000256" key="14">
    <source>
        <dbReference type="SAM" id="MobiDB-lite"/>
    </source>
</evidence>
<dbReference type="PANTHER" id="PTHR39579">
    <property type="entry name" value="INNER MEMBRANE PROTEIN YHCB"/>
    <property type="match status" value="1"/>
</dbReference>
<evidence type="ECO:0000256" key="6">
    <source>
        <dbReference type="ARBA" id="ARBA00022960"/>
    </source>
</evidence>
<keyword evidence="4" id="KW-0132">Cell division</keyword>
<organism evidence="16 17">
    <name type="scientific">Gilliamella apicola</name>
    <dbReference type="NCBI Taxonomy" id="1196095"/>
    <lineage>
        <taxon>Bacteria</taxon>
        <taxon>Pseudomonadati</taxon>
        <taxon>Pseudomonadota</taxon>
        <taxon>Gammaproteobacteria</taxon>
        <taxon>Orbales</taxon>
        <taxon>Orbaceae</taxon>
        <taxon>Gilliamella</taxon>
    </lineage>
</organism>
<dbReference type="GO" id="GO:0051301">
    <property type="term" value="P:cell division"/>
    <property type="evidence" value="ECO:0007669"/>
    <property type="project" value="UniProtKB-KW"/>
</dbReference>
<keyword evidence="6" id="KW-0133">Cell shape</keyword>
<gene>
    <name evidence="16" type="ORF">DKK70_12870</name>
</gene>
<dbReference type="InterPro" id="IPR009386">
    <property type="entry name" value="ZapG-like"/>
</dbReference>
<name>A0A2V4DW45_9GAMM</name>
<keyword evidence="5 15" id="KW-0812">Transmembrane</keyword>
<dbReference type="PANTHER" id="PTHR39579:SF1">
    <property type="entry name" value="INNER MEMBRANE PROTEIN YHCB"/>
    <property type="match status" value="1"/>
</dbReference>
<keyword evidence="2" id="KW-1003">Cell membrane</keyword>
<dbReference type="RefSeq" id="WP_110434378.1">
    <property type="nucleotide sequence ID" value="NZ_QGLR01000014.1"/>
</dbReference>
<dbReference type="EMBL" id="QGLR01000014">
    <property type="protein sequence ID" value="PXZ05015.1"/>
    <property type="molecule type" value="Genomic_DNA"/>
</dbReference>
<evidence type="ECO:0000313" key="17">
    <source>
        <dbReference type="Proteomes" id="UP000247932"/>
    </source>
</evidence>
<keyword evidence="7 15" id="KW-1133">Transmembrane helix</keyword>
<protein>
    <recommendedName>
        <fullName evidence="11">Z-ring associated protein G</fullName>
    </recommendedName>
    <alternativeName>
        <fullName evidence="12">Cell division protein ZapG</fullName>
    </alternativeName>
</protein>
<feature type="region of interest" description="Disordered" evidence="14">
    <location>
        <begin position="114"/>
        <end position="134"/>
    </location>
</feature>
<dbReference type="GO" id="GO:0005886">
    <property type="term" value="C:plasma membrane"/>
    <property type="evidence" value="ECO:0007669"/>
    <property type="project" value="UniProtKB-SubCell"/>
</dbReference>
<evidence type="ECO:0000256" key="4">
    <source>
        <dbReference type="ARBA" id="ARBA00022618"/>
    </source>
</evidence>
<keyword evidence="8 15" id="KW-0472">Membrane</keyword>
<dbReference type="GO" id="GO:0008360">
    <property type="term" value="P:regulation of cell shape"/>
    <property type="evidence" value="ECO:0007669"/>
    <property type="project" value="UniProtKB-KW"/>
</dbReference>
<dbReference type="Pfam" id="PF06295">
    <property type="entry name" value="ZapG-like"/>
    <property type="match status" value="1"/>
</dbReference>
<keyword evidence="17" id="KW-1185">Reference proteome</keyword>
<evidence type="ECO:0000256" key="9">
    <source>
        <dbReference type="ARBA" id="ARBA00023306"/>
    </source>
</evidence>
<sequence>MDKSMITYIVIGLIIGFIVGMIFMNFVSQKGRKYAKLKREYEQAQEELVSQKQMMVKHFSHSAEILDNMAKEFRRLYQHIAETSGQFSTFDDMPMIDLEANKDISVKNKLTLEEQPKDYSDNPSGLFKTDDIKS</sequence>
<evidence type="ECO:0000256" key="7">
    <source>
        <dbReference type="ARBA" id="ARBA00022989"/>
    </source>
</evidence>
<reference evidence="16 17" key="1">
    <citation type="submission" date="2018-05" db="EMBL/GenBank/DDBJ databases">
        <title>Reference genomes for bee gut microbiota database.</title>
        <authorList>
            <person name="Ellegaard K.M."/>
        </authorList>
    </citation>
    <scope>NUCLEOTIDE SEQUENCE [LARGE SCALE GENOMIC DNA]</scope>
    <source>
        <strain evidence="16 17">ESL0182</strain>
    </source>
</reference>
<evidence type="ECO:0000313" key="16">
    <source>
        <dbReference type="EMBL" id="PXZ05015.1"/>
    </source>
</evidence>
<evidence type="ECO:0000256" key="10">
    <source>
        <dbReference type="ARBA" id="ARBA00035657"/>
    </source>
</evidence>
<evidence type="ECO:0000256" key="13">
    <source>
        <dbReference type="SAM" id="Coils"/>
    </source>
</evidence>
<accession>A0A2V4DW45</accession>
<keyword evidence="13" id="KW-0175">Coiled coil</keyword>
<proteinExistence type="inferred from homology"/>
<keyword evidence="3" id="KW-0997">Cell inner membrane</keyword>
<comment type="subcellular location">
    <subcellularLocation>
        <location evidence="1">Cell inner membrane</location>
        <topology evidence="1">Single-pass membrane protein</topology>
    </subcellularLocation>
</comment>
<dbReference type="OrthoDB" id="6401511at2"/>
<evidence type="ECO:0000256" key="5">
    <source>
        <dbReference type="ARBA" id="ARBA00022692"/>
    </source>
</evidence>
<evidence type="ECO:0000256" key="1">
    <source>
        <dbReference type="ARBA" id="ARBA00004377"/>
    </source>
</evidence>